<dbReference type="Gene3D" id="2.60.120.260">
    <property type="entry name" value="Galactose-binding domain-like"/>
    <property type="match status" value="1"/>
</dbReference>
<accession>A0A6J8CCJ8</accession>
<dbReference type="InterPro" id="IPR006585">
    <property type="entry name" value="FTP1"/>
</dbReference>
<keyword evidence="8" id="KW-0732">Signal</keyword>
<dbReference type="SMART" id="SM00607">
    <property type="entry name" value="FTP"/>
    <property type="match status" value="1"/>
</dbReference>
<reference evidence="10 11" key="1">
    <citation type="submission" date="2020-06" db="EMBL/GenBank/DDBJ databases">
        <authorList>
            <person name="Li R."/>
            <person name="Bekaert M."/>
        </authorList>
    </citation>
    <scope>NUCLEOTIDE SEQUENCE [LARGE SCALE GENOMIC DNA]</scope>
    <source>
        <strain evidence="11">wild</strain>
    </source>
</reference>
<evidence type="ECO:0000313" key="11">
    <source>
        <dbReference type="Proteomes" id="UP000507470"/>
    </source>
</evidence>
<comment type="subunit">
    <text evidence="3">Homotrimer.</text>
</comment>
<organism evidence="10 11">
    <name type="scientific">Mytilus coruscus</name>
    <name type="common">Sea mussel</name>
    <dbReference type="NCBI Taxonomy" id="42192"/>
    <lineage>
        <taxon>Eukaryota</taxon>
        <taxon>Metazoa</taxon>
        <taxon>Spiralia</taxon>
        <taxon>Lophotrochozoa</taxon>
        <taxon>Mollusca</taxon>
        <taxon>Bivalvia</taxon>
        <taxon>Autobranchia</taxon>
        <taxon>Pteriomorphia</taxon>
        <taxon>Mytilida</taxon>
        <taxon>Mytiloidea</taxon>
        <taxon>Mytilidae</taxon>
        <taxon>Mytilinae</taxon>
        <taxon>Mytilus</taxon>
    </lineage>
</organism>
<dbReference type="InterPro" id="IPR008979">
    <property type="entry name" value="Galactose-bd-like_sf"/>
</dbReference>
<keyword evidence="6" id="KW-0106">Calcium</keyword>
<dbReference type="Proteomes" id="UP000507470">
    <property type="component" value="Unassembled WGS sequence"/>
</dbReference>
<dbReference type="PANTHER" id="PTHR45713:SF6">
    <property type="entry name" value="F5_8 TYPE C DOMAIN-CONTAINING PROTEIN"/>
    <property type="match status" value="1"/>
</dbReference>
<comment type="function">
    <text evidence="1">Acts as a defensive agent. Recognizes blood group fucosylated oligosaccharides including A, B, H and Lewis B-type antigens. Does not recognize Lewis A antigen and has low affinity for monovalent haptens.</text>
</comment>
<protein>
    <recommendedName>
        <fullName evidence="9">Apple domain-containing protein</fullName>
    </recommendedName>
</protein>
<gene>
    <name evidence="10" type="ORF">MCOR_27662</name>
</gene>
<dbReference type="PANTHER" id="PTHR45713">
    <property type="entry name" value="FTP DOMAIN-CONTAINING PROTEIN"/>
    <property type="match status" value="1"/>
</dbReference>
<dbReference type="EMBL" id="CACVKT020005063">
    <property type="protein sequence ID" value="CAC5392750.1"/>
    <property type="molecule type" value="Genomic_DNA"/>
</dbReference>
<dbReference type="PROSITE" id="PS50948">
    <property type="entry name" value="PAN"/>
    <property type="match status" value="1"/>
</dbReference>
<dbReference type="OrthoDB" id="6065594at2759"/>
<evidence type="ECO:0000256" key="2">
    <source>
        <dbReference type="ARBA" id="ARBA00010147"/>
    </source>
</evidence>
<keyword evidence="7" id="KW-1015">Disulfide bond</keyword>
<feature type="signal peptide" evidence="8">
    <location>
        <begin position="1"/>
        <end position="20"/>
    </location>
</feature>
<dbReference type="InterPro" id="IPR051941">
    <property type="entry name" value="BG_Antigen-Binding_Lectin"/>
</dbReference>
<proteinExistence type="inferred from homology"/>
<dbReference type="GO" id="GO:0010185">
    <property type="term" value="P:regulation of cellular defense response"/>
    <property type="evidence" value="ECO:0007669"/>
    <property type="project" value="UniProtKB-ARBA"/>
</dbReference>
<dbReference type="InterPro" id="IPR003609">
    <property type="entry name" value="Pan_app"/>
</dbReference>
<dbReference type="Pfam" id="PF22633">
    <property type="entry name" value="F5_F8_type_C_2"/>
    <property type="match status" value="1"/>
</dbReference>
<dbReference type="SUPFAM" id="SSF49785">
    <property type="entry name" value="Galactose-binding domain-like"/>
    <property type="match status" value="1"/>
</dbReference>
<evidence type="ECO:0000259" key="9">
    <source>
        <dbReference type="PROSITE" id="PS50948"/>
    </source>
</evidence>
<keyword evidence="4" id="KW-0479">Metal-binding</keyword>
<name>A0A6J8CCJ8_MYTCO</name>
<evidence type="ECO:0000313" key="10">
    <source>
        <dbReference type="EMBL" id="CAC5392750.1"/>
    </source>
</evidence>
<evidence type="ECO:0000256" key="1">
    <source>
        <dbReference type="ARBA" id="ARBA00002219"/>
    </source>
</evidence>
<sequence length="282" mass="32507">MRHSIYQGLLLLYKVLQTSAEQCTSETFRINPDKRDVKLSGFTFRTFENISPRACFQKCIRRTRCLSYNYNRASLRCELNLKPMCVSEGDFQNEIGYVYVEVHHYLGDPLFDPCVGNPCKEGEVCESLQNKKVVCLLDDCKIPKEKSQNVALGKISRQSSTRNKNMAAKYAVDGLTNTFQSTRWRKFPYWWVDLGNIYNIMRIEVINRSVGGYRLRDLDIAVGPCLDDLSIFAHYIGPAKKGEHLVFQRSRYRDGRFVKLTINKVHASLQVAEVQVFAYPVC</sequence>
<evidence type="ECO:0000256" key="4">
    <source>
        <dbReference type="ARBA" id="ARBA00022723"/>
    </source>
</evidence>
<dbReference type="GO" id="GO:0001868">
    <property type="term" value="P:regulation of complement activation, lectin pathway"/>
    <property type="evidence" value="ECO:0007669"/>
    <property type="project" value="UniProtKB-ARBA"/>
</dbReference>
<dbReference type="AlphaFoldDB" id="A0A6J8CCJ8"/>
<feature type="domain" description="Apple" evidence="9">
    <location>
        <begin position="23"/>
        <end position="104"/>
    </location>
</feature>
<dbReference type="GO" id="GO:0042806">
    <property type="term" value="F:fucose binding"/>
    <property type="evidence" value="ECO:0007669"/>
    <property type="project" value="UniProtKB-ARBA"/>
</dbReference>
<evidence type="ECO:0000256" key="7">
    <source>
        <dbReference type="ARBA" id="ARBA00023157"/>
    </source>
</evidence>
<dbReference type="Gene3D" id="3.50.4.10">
    <property type="entry name" value="Hepatocyte Growth Factor"/>
    <property type="match status" value="1"/>
</dbReference>
<keyword evidence="11" id="KW-1185">Reference proteome</keyword>
<evidence type="ECO:0000256" key="3">
    <source>
        <dbReference type="ARBA" id="ARBA00011233"/>
    </source>
</evidence>
<dbReference type="Pfam" id="PF00024">
    <property type="entry name" value="PAN_1"/>
    <property type="match status" value="1"/>
</dbReference>
<evidence type="ECO:0000256" key="6">
    <source>
        <dbReference type="ARBA" id="ARBA00022837"/>
    </source>
</evidence>
<keyword evidence="5" id="KW-0430">Lectin</keyword>
<dbReference type="GO" id="GO:0046872">
    <property type="term" value="F:metal ion binding"/>
    <property type="evidence" value="ECO:0007669"/>
    <property type="project" value="UniProtKB-KW"/>
</dbReference>
<feature type="chain" id="PRO_5026752466" description="Apple domain-containing protein" evidence="8">
    <location>
        <begin position="21"/>
        <end position="282"/>
    </location>
</feature>
<comment type="similarity">
    <text evidence="2">Belongs to the fucolectin family.</text>
</comment>
<evidence type="ECO:0000256" key="5">
    <source>
        <dbReference type="ARBA" id="ARBA00022734"/>
    </source>
</evidence>
<evidence type="ECO:0000256" key="8">
    <source>
        <dbReference type="SAM" id="SignalP"/>
    </source>
</evidence>
<dbReference type="SUPFAM" id="SSF57414">
    <property type="entry name" value="Hairpin loop containing domain-like"/>
    <property type="match status" value="1"/>
</dbReference>